<feature type="transmembrane region" description="Helical" evidence="6">
    <location>
        <begin position="78"/>
        <end position="96"/>
    </location>
</feature>
<reference evidence="7 8" key="1">
    <citation type="journal article" date="2016" name="J. Microbiol.">
        <title>Dankookia rubra gen. nov., sp. nov., an alphaproteobacterium isolated from sediment of a shallow stream.</title>
        <authorList>
            <person name="Kim W.H."/>
            <person name="Kim D.H."/>
            <person name="Kang K."/>
            <person name="Ahn T.Y."/>
        </authorList>
    </citation>
    <scope>NUCLEOTIDE SEQUENCE [LARGE SCALE GENOMIC DNA]</scope>
    <source>
        <strain evidence="7 8">JCM30602</strain>
    </source>
</reference>
<comment type="caution">
    <text evidence="7">The sequence shown here is derived from an EMBL/GenBank/DDBJ whole genome shotgun (WGS) entry which is preliminary data.</text>
</comment>
<dbReference type="EMBL" id="SMSJ01000017">
    <property type="protein sequence ID" value="TDH61785.1"/>
    <property type="molecule type" value="Genomic_DNA"/>
</dbReference>
<keyword evidence="8" id="KW-1185">Reference proteome</keyword>
<dbReference type="InterPro" id="IPR038330">
    <property type="entry name" value="TspO/MBR-related_sf"/>
</dbReference>
<feature type="transmembrane region" description="Helical" evidence="6">
    <location>
        <begin position="6"/>
        <end position="26"/>
    </location>
</feature>
<evidence type="ECO:0000256" key="5">
    <source>
        <dbReference type="ARBA" id="ARBA00023136"/>
    </source>
</evidence>
<evidence type="ECO:0000256" key="2">
    <source>
        <dbReference type="ARBA" id="ARBA00007524"/>
    </source>
</evidence>
<protein>
    <submittedName>
        <fullName evidence="7">Tryptophan-rich sensory protein</fullName>
    </submittedName>
</protein>
<evidence type="ECO:0000256" key="6">
    <source>
        <dbReference type="SAM" id="Phobius"/>
    </source>
</evidence>
<dbReference type="AlphaFoldDB" id="A0A4V6PKC6"/>
<dbReference type="PANTHER" id="PTHR10057:SF0">
    <property type="entry name" value="TRANSLOCATOR PROTEIN"/>
    <property type="match status" value="1"/>
</dbReference>
<dbReference type="InterPro" id="IPR004307">
    <property type="entry name" value="TspO_MBR"/>
</dbReference>
<dbReference type="FunFam" id="1.20.1260.100:FF:000001">
    <property type="entry name" value="translocator protein 2"/>
    <property type="match status" value="1"/>
</dbReference>
<dbReference type="OrthoDB" id="9795496at2"/>
<dbReference type="RefSeq" id="WP_133289364.1">
    <property type="nucleotide sequence ID" value="NZ_SMSJ01000017.1"/>
</dbReference>
<evidence type="ECO:0000313" key="8">
    <source>
        <dbReference type="Proteomes" id="UP000295096"/>
    </source>
</evidence>
<keyword evidence="4 6" id="KW-1133">Transmembrane helix</keyword>
<accession>A0A4V6PKC6</accession>
<keyword evidence="3 6" id="KW-0812">Transmembrane</keyword>
<evidence type="ECO:0000256" key="4">
    <source>
        <dbReference type="ARBA" id="ARBA00022989"/>
    </source>
</evidence>
<dbReference type="Proteomes" id="UP000295096">
    <property type="component" value="Unassembled WGS sequence"/>
</dbReference>
<feature type="transmembrane region" description="Helical" evidence="6">
    <location>
        <begin position="130"/>
        <end position="151"/>
    </location>
</feature>
<proteinExistence type="inferred from homology"/>
<evidence type="ECO:0000256" key="1">
    <source>
        <dbReference type="ARBA" id="ARBA00004141"/>
    </source>
</evidence>
<comment type="similarity">
    <text evidence="2">Belongs to the TspO/BZRP family.</text>
</comment>
<name>A0A4V6PKC6_9PROT</name>
<feature type="transmembrane region" description="Helical" evidence="6">
    <location>
        <begin position="103"/>
        <end position="124"/>
    </location>
</feature>
<dbReference type="Pfam" id="PF03073">
    <property type="entry name" value="TspO_MBR"/>
    <property type="match status" value="1"/>
</dbReference>
<dbReference type="CDD" id="cd15904">
    <property type="entry name" value="TSPO_MBR"/>
    <property type="match status" value="1"/>
</dbReference>
<dbReference type="PANTHER" id="PTHR10057">
    <property type="entry name" value="PERIPHERAL-TYPE BENZODIAZEPINE RECEPTOR"/>
    <property type="match status" value="1"/>
</dbReference>
<dbReference type="GO" id="GO:0033013">
    <property type="term" value="P:tetrapyrrole metabolic process"/>
    <property type="evidence" value="ECO:0007669"/>
    <property type="project" value="UniProtKB-ARBA"/>
</dbReference>
<dbReference type="Gene3D" id="1.20.1260.100">
    <property type="entry name" value="TspO/MBR protein"/>
    <property type="match status" value="1"/>
</dbReference>
<feature type="transmembrane region" description="Helical" evidence="6">
    <location>
        <begin position="46"/>
        <end position="66"/>
    </location>
</feature>
<comment type="subcellular location">
    <subcellularLocation>
        <location evidence="1">Membrane</location>
        <topology evidence="1">Multi-pass membrane protein</topology>
    </subcellularLocation>
</comment>
<sequence length="160" mass="17712">MDLTTTLGLLGFLGACFLAASTGAFFKPGPWYESLAKPSWRPPNWLFPPAWAVLYILMAVAAWLVWREAGFSGAPLALTLWFAQLVLNAAWSWIFFGLKRMDLAFVELSALWLAILATILAFTLHSSTAAWLMAPYLAWVSFAGVLNLAMWRLNRGQVAA</sequence>
<evidence type="ECO:0000313" key="7">
    <source>
        <dbReference type="EMBL" id="TDH61785.1"/>
    </source>
</evidence>
<keyword evidence="5 6" id="KW-0472">Membrane</keyword>
<gene>
    <name evidence="7" type="ORF">E2C06_14695</name>
</gene>
<dbReference type="GO" id="GO:0016020">
    <property type="term" value="C:membrane"/>
    <property type="evidence" value="ECO:0007669"/>
    <property type="project" value="UniProtKB-SubCell"/>
</dbReference>
<organism evidence="7 8">
    <name type="scientific">Dankookia rubra</name>
    <dbReference type="NCBI Taxonomy" id="1442381"/>
    <lineage>
        <taxon>Bacteria</taxon>
        <taxon>Pseudomonadati</taxon>
        <taxon>Pseudomonadota</taxon>
        <taxon>Alphaproteobacteria</taxon>
        <taxon>Acetobacterales</taxon>
        <taxon>Roseomonadaceae</taxon>
        <taxon>Dankookia</taxon>
    </lineage>
</organism>
<evidence type="ECO:0000256" key="3">
    <source>
        <dbReference type="ARBA" id="ARBA00022692"/>
    </source>
</evidence>
<dbReference type="PIRSF" id="PIRSF005859">
    <property type="entry name" value="PBR"/>
    <property type="match status" value="1"/>
</dbReference>